<dbReference type="InterPro" id="IPR039928">
    <property type="entry name" value="LNK"/>
</dbReference>
<name>A0ABQ9MH87_HEVBR</name>
<evidence type="ECO:0000313" key="2">
    <source>
        <dbReference type="EMBL" id="KAJ9179531.1"/>
    </source>
</evidence>
<gene>
    <name evidence="2" type="ORF">P3X46_011309</name>
</gene>
<keyword evidence="3" id="KW-1185">Reference proteome</keyword>
<organism evidence="2 3">
    <name type="scientific">Hevea brasiliensis</name>
    <name type="common">Para rubber tree</name>
    <name type="synonym">Siphonia brasiliensis</name>
    <dbReference type="NCBI Taxonomy" id="3981"/>
    <lineage>
        <taxon>Eukaryota</taxon>
        <taxon>Viridiplantae</taxon>
        <taxon>Streptophyta</taxon>
        <taxon>Embryophyta</taxon>
        <taxon>Tracheophyta</taxon>
        <taxon>Spermatophyta</taxon>
        <taxon>Magnoliopsida</taxon>
        <taxon>eudicotyledons</taxon>
        <taxon>Gunneridae</taxon>
        <taxon>Pentapetalae</taxon>
        <taxon>rosids</taxon>
        <taxon>fabids</taxon>
        <taxon>Malpighiales</taxon>
        <taxon>Euphorbiaceae</taxon>
        <taxon>Crotonoideae</taxon>
        <taxon>Micrandreae</taxon>
        <taxon>Hevea</taxon>
    </lineage>
</organism>
<dbReference type="Proteomes" id="UP001174677">
    <property type="component" value="Chromosome 6"/>
</dbReference>
<sequence>MDWYIGSNIDEFVVPKKQELSDRFPSPESWPKWGISESESFEFPNESFVIDSKLTHEVLNFNFSNEVEVESSVHDKDQSSSIIGGGSSEESLQQTALSRDHLDYQLDGLAGFEHMDDQFLSSLMEDPPGTENLHKSFYFEPELLNCIEGDDNISTYSILDAQRISSDAYSMGSSKYLKTHAFSPSMDPEEGKVSASPPFIPSNSDLKNCPLLKASLIKVLAPSEHKGLNEHVDEETSLEETVLQELAMVMAQLTDKTRMCFRDAFYRLANTSSQHVTWDRNGNLSMESSPWTCQEDKMRPGRKKTMELETNAIDRALTNLMFNKTYFNVHDFPVSSLASSKQESLKAT</sequence>
<dbReference type="PANTHER" id="PTHR33334">
    <property type="entry name" value="PROTEIN LNK1"/>
    <property type="match status" value="1"/>
</dbReference>
<evidence type="ECO:0000256" key="1">
    <source>
        <dbReference type="SAM" id="MobiDB-lite"/>
    </source>
</evidence>
<comment type="caution">
    <text evidence="2">The sequence shown here is derived from an EMBL/GenBank/DDBJ whole genome shotgun (WGS) entry which is preliminary data.</text>
</comment>
<evidence type="ECO:0008006" key="4">
    <source>
        <dbReference type="Google" id="ProtNLM"/>
    </source>
</evidence>
<dbReference type="PANTHER" id="PTHR33334:SF10">
    <property type="entry name" value="PROTEIN LNK4"/>
    <property type="match status" value="1"/>
</dbReference>
<protein>
    <recommendedName>
        <fullName evidence="4">Protein LNK3</fullName>
    </recommendedName>
</protein>
<accession>A0ABQ9MH87</accession>
<feature type="region of interest" description="Disordered" evidence="1">
    <location>
        <begin position="72"/>
        <end position="95"/>
    </location>
</feature>
<dbReference type="EMBL" id="JARPOI010000006">
    <property type="protein sequence ID" value="KAJ9179531.1"/>
    <property type="molecule type" value="Genomic_DNA"/>
</dbReference>
<reference evidence="2" key="1">
    <citation type="journal article" date="2023" name="Plant Biotechnol. J.">
        <title>Chromosome-level wild Hevea brasiliensis genome provides new tools for genomic-assisted breeding and valuable loci to elevate rubber yield.</title>
        <authorList>
            <person name="Cheng H."/>
            <person name="Song X."/>
            <person name="Hu Y."/>
            <person name="Wu T."/>
            <person name="Yang Q."/>
            <person name="An Z."/>
            <person name="Feng S."/>
            <person name="Deng Z."/>
            <person name="Wu W."/>
            <person name="Zeng X."/>
            <person name="Tu M."/>
            <person name="Wang X."/>
            <person name="Huang H."/>
        </authorList>
    </citation>
    <scope>NUCLEOTIDE SEQUENCE</scope>
    <source>
        <strain evidence="2">MT/VB/25A 57/8</strain>
    </source>
</reference>
<evidence type="ECO:0000313" key="3">
    <source>
        <dbReference type="Proteomes" id="UP001174677"/>
    </source>
</evidence>
<proteinExistence type="predicted"/>